<keyword evidence="3" id="KW-1185">Reference proteome</keyword>
<evidence type="ECO:0000313" key="2">
    <source>
        <dbReference type="EMBL" id="KXT11069.1"/>
    </source>
</evidence>
<protein>
    <recommendedName>
        <fullName evidence="4">F-box domain-containing protein</fullName>
    </recommendedName>
</protein>
<name>A0A139I8V7_9PEZI</name>
<evidence type="ECO:0008006" key="4">
    <source>
        <dbReference type="Google" id="ProtNLM"/>
    </source>
</evidence>
<comment type="caution">
    <text evidence="2">The sequence shown here is derived from an EMBL/GenBank/DDBJ whole genome shotgun (WGS) entry which is preliminary data.</text>
</comment>
<evidence type="ECO:0000313" key="3">
    <source>
        <dbReference type="Proteomes" id="UP000073492"/>
    </source>
</evidence>
<feature type="chain" id="PRO_5007297248" description="F-box domain-containing protein" evidence="1">
    <location>
        <begin position="29"/>
        <end position="217"/>
    </location>
</feature>
<dbReference type="OrthoDB" id="3643722at2759"/>
<dbReference type="EMBL" id="LFZO01000221">
    <property type="protein sequence ID" value="KXT11069.1"/>
    <property type="molecule type" value="Genomic_DNA"/>
</dbReference>
<accession>A0A139I8V7</accession>
<reference evidence="2 3" key="1">
    <citation type="submission" date="2015-07" db="EMBL/GenBank/DDBJ databases">
        <title>Comparative genomics of the Sigatoka disease complex on banana suggests a link between parallel evolutionary changes in Pseudocercospora fijiensis and Pseudocercospora eumusae and increased virulence on the banana host.</title>
        <authorList>
            <person name="Chang T.-C."/>
            <person name="Salvucci A."/>
            <person name="Crous P.W."/>
            <person name="Stergiopoulos I."/>
        </authorList>
    </citation>
    <scope>NUCLEOTIDE SEQUENCE [LARGE SCALE GENOMIC DNA]</scope>
    <source>
        <strain evidence="2 3">CBS 116634</strain>
    </source>
</reference>
<sequence length="217" mass="24362">MSTAAHAVFATAGLLELILLEFSVRSLARSRTVSKRWADTIAESKKLHGHLTLREPQLATSDNRIVTINSELPQKPSMPTSTALKTFMPEDLDPDDPSHIAIKQETLFAMTRADSRSKHMLVSQPPITRLDIYFVFEKQSGLRSSLLFRKTIEADGGITLGILERKLKASLHEAEKQRRSSRGYRMVNYVWLDLGDAVPDTDEVFAEALVEQFGRLP</sequence>
<gene>
    <name evidence="2" type="ORF">AC579_8560</name>
</gene>
<keyword evidence="1" id="KW-0732">Signal</keyword>
<dbReference type="Proteomes" id="UP000073492">
    <property type="component" value="Unassembled WGS sequence"/>
</dbReference>
<proteinExistence type="predicted"/>
<organism evidence="2 3">
    <name type="scientific">Pseudocercospora musae</name>
    <dbReference type="NCBI Taxonomy" id="113226"/>
    <lineage>
        <taxon>Eukaryota</taxon>
        <taxon>Fungi</taxon>
        <taxon>Dikarya</taxon>
        <taxon>Ascomycota</taxon>
        <taxon>Pezizomycotina</taxon>
        <taxon>Dothideomycetes</taxon>
        <taxon>Dothideomycetidae</taxon>
        <taxon>Mycosphaerellales</taxon>
        <taxon>Mycosphaerellaceae</taxon>
        <taxon>Pseudocercospora</taxon>
    </lineage>
</organism>
<feature type="signal peptide" evidence="1">
    <location>
        <begin position="1"/>
        <end position="28"/>
    </location>
</feature>
<evidence type="ECO:0000256" key="1">
    <source>
        <dbReference type="SAM" id="SignalP"/>
    </source>
</evidence>
<dbReference type="AlphaFoldDB" id="A0A139I8V7"/>